<proteinExistence type="predicted"/>
<accession>A0AA37SGI3</accession>
<keyword evidence="3" id="KW-1185">Reference proteome</keyword>
<evidence type="ECO:0000313" key="3">
    <source>
        <dbReference type="Proteomes" id="UP001156708"/>
    </source>
</evidence>
<name>A0AA37SGI3_9PROT</name>
<sequence length="100" mass="11449">MLMIETPNNLSDERIEYLTNNRLSFMRFLGLELSNQVPDAKTVWLFRERLTQASAIESIFNHFDATLRNAGYLLMSGQILDATLVAAPKQHHTNVEKVDL</sequence>
<dbReference type="InterPro" id="IPR008490">
    <property type="entry name" value="Transposase_InsH_N"/>
</dbReference>
<gene>
    <name evidence="2" type="ORF">GCM10007872_08160</name>
</gene>
<dbReference type="PANTHER" id="PTHR35604:SF2">
    <property type="entry name" value="TRANSPOSASE INSH FOR INSERTION SEQUENCE ELEMENT IS5A-RELATED"/>
    <property type="match status" value="1"/>
</dbReference>
<dbReference type="Pfam" id="PF05598">
    <property type="entry name" value="DUF772"/>
    <property type="match status" value="1"/>
</dbReference>
<evidence type="ECO:0000313" key="2">
    <source>
        <dbReference type="EMBL" id="GLQ83908.1"/>
    </source>
</evidence>
<dbReference type="EMBL" id="BSNZ01000004">
    <property type="protein sequence ID" value="GLQ83908.1"/>
    <property type="molecule type" value="Genomic_DNA"/>
</dbReference>
<organism evidence="2 3">
    <name type="scientific">Gluconobacter sphaericus NBRC 12467</name>
    <dbReference type="NCBI Taxonomy" id="1307951"/>
    <lineage>
        <taxon>Bacteria</taxon>
        <taxon>Pseudomonadati</taxon>
        <taxon>Pseudomonadota</taxon>
        <taxon>Alphaproteobacteria</taxon>
        <taxon>Acetobacterales</taxon>
        <taxon>Acetobacteraceae</taxon>
        <taxon>Gluconobacter</taxon>
    </lineage>
</organism>
<dbReference type="Proteomes" id="UP001156708">
    <property type="component" value="Unassembled WGS sequence"/>
</dbReference>
<protein>
    <recommendedName>
        <fullName evidence="1">Transposase InsH N-terminal domain-containing protein</fullName>
    </recommendedName>
</protein>
<evidence type="ECO:0000259" key="1">
    <source>
        <dbReference type="Pfam" id="PF05598"/>
    </source>
</evidence>
<dbReference type="PANTHER" id="PTHR35604">
    <property type="entry name" value="TRANSPOSASE INSH FOR INSERTION SEQUENCE ELEMENT IS5A-RELATED"/>
    <property type="match status" value="1"/>
</dbReference>
<feature type="domain" description="Transposase InsH N-terminal" evidence="1">
    <location>
        <begin position="1"/>
        <end position="49"/>
    </location>
</feature>
<reference evidence="3" key="1">
    <citation type="journal article" date="2019" name="Int. J. Syst. Evol. Microbiol.">
        <title>The Global Catalogue of Microorganisms (GCM) 10K type strain sequencing project: providing services to taxonomists for standard genome sequencing and annotation.</title>
        <authorList>
            <consortium name="The Broad Institute Genomics Platform"/>
            <consortium name="The Broad Institute Genome Sequencing Center for Infectious Disease"/>
            <person name="Wu L."/>
            <person name="Ma J."/>
        </authorList>
    </citation>
    <scope>NUCLEOTIDE SEQUENCE [LARGE SCALE GENOMIC DNA]</scope>
    <source>
        <strain evidence="3">NBRC 12467</strain>
    </source>
</reference>
<dbReference type="AlphaFoldDB" id="A0AA37SGI3"/>
<comment type="caution">
    <text evidence="2">The sequence shown here is derived from an EMBL/GenBank/DDBJ whole genome shotgun (WGS) entry which is preliminary data.</text>
</comment>